<evidence type="ECO:0000256" key="1">
    <source>
        <dbReference type="ARBA" id="ARBA00004141"/>
    </source>
</evidence>
<keyword evidence="8" id="KW-1185">Reference proteome</keyword>
<dbReference type="Pfam" id="PF06271">
    <property type="entry name" value="RDD"/>
    <property type="match status" value="1"/>
</dbReference>
<feature type="domain" description="RDD" evidence="6">
    <location>
        <begin position="6"/>
        <end position="123"/>
    </location>
</feature>
<reference evidence="7 8" key="1">
    <citation type="submission" date="2019-05" db="EMBL/GenBank/DDBJ databases">
        <title>Genome sequencing of F202Z8.</title>
        <authorList>
            <person name="Kwon Y.M."/>
        </authorList>
    </citation>
    <scope>NUCLEOTIDE SEQUENCE [LARGE SCALE GENOMIC DNA]</scope>
    <source>
        <strain evidence="7 8">F202Z8</strain>
    </source>
</reference>
<comment type="subcellular location">
    <subcellularLocation>
        <location evidence="1">Membrane</location>
        <topology evidence="1">Multi-pass membrane protein</topology>
    </subcellularLocation>
</comment>
<evidence type="ECO:0000256" key="2">
    <source>
        <dbReference type="ARBA" id="ARBA00022692"/>
    </source>
</evidence>
<evidence type="ECO:0000256" key="5">
    <source>
        <dbReference type="SAM" id="Phobius"/>
    </source>
</evidence>
<sequence>MQYHFANLPDRVKAAIIDSIILIVMMYGATQFLNMFSNVTNTVRMLIFILVFLLYDPLLISLFGGTIGHSKAGIIVKREADTSKNLALPSAILRFVIKISLGWISLLTVTGNKKRKALHDIAVGSLVLKDEVKRY</sequence>
<keyword evidence="4 5" id="KW-0472">Membrane</keyword>
<organism evidence="7 8">
    <name type="scientific">Aggregatimonas sangjinii</name>
    <dbReference type="NCBI Taxonomy" id="2583587"/>
    <lineage>
        <taxon>Bacteria</taxon>
        <taxon>Pseudomonadati</taxon>
        <taxon>Bacteroidota</taxon>
        <taxon>Flavobacteriia</taxon>
        <taxon>Flavobacteriales</taxon>
        <taxon>Flavobacteriaceae</taxon>
        <taxon>Aggregatimonas</taxon>
    </lineage>
</organism>
<dbReference type="InterPro" id="IPR010432">
    <property type="entry name" value="RDD"/>
</dbReference>
<feature type="transmembrane region" description="Helical" evidence="5">
    <location>
        <begin position="87"/>
        <end position="109"/>
    </location>
</feature>
<evidence type="ECO:0000256" key="3">
    <source>
        <dbReference type="ARBA" id="ARBA00022989"/>
    </source>
</evidence>
<gene>
    <name evidence="7" type="ORF">FGM00_08505</name>
</gene>
<dbReference type="EMBL" id="CP040710">
    <property type="protein sequence ID" value="QCX00144.1"/>
    <property type="molecule type" value="Genomic_DNA"/>
</dbReference>
<evidence type="ECO:0000313" key="7">
    <source>
        <dbReference type="EMBL" id="QCX00144.1"/>
    </source>
</evidence>
<accession>A0A5B7STV1</accession>
<feature type="transmembrane region" description="Helical" evidence="5">
    <location>
        <begin position="12"/>
        <end position="33"/>
    </location>
</feature>
<dbReference type="OrthoDB" id="982116at2"/>
<dbReference type="Proteomes" id="UP000310017">
    <property type="component" value="Chromosome"/>
</dbReference>
<keyword evidence="3 5" id="KW-1133">Transmembrane helix</keyword>
<keyword evidence="2 5" id="KW-0812">Transmembrane</keyword>
<dbReference type="AlphaFoldDB" id="A0A5B7STV1"/>
<protein>
    <submittedName>
        <fullName evidence="7">RDD family protein</fullName>
    </submittedName>
</protein>
<evidence type="ECO:0000256" key="4">
    <source>
        <dbReference type="ARBA" id="ARBA00023136"/>
    </source>
</evidence>
<evidence type="ECO:0000313" key="8">
    <source>
        <dbReference type="Proteomes" id="UP000310017"/>
    </source>
</evidence>
<evidence type="ECO:0000259" key="6">
    <source>
        <dbReference type="Pfam" id="PF06271"/>
    </source>
</evidence>
<dbReference type="KEGG" id="asag:FGM00_08505"/>
<feature type="transmembrane region" description="Helical" evidence="5">
    <location>
        <begin position="45"/>
        <end position="67"/>
    </location>
</feature>
<proteinExistence type="predicted"/>
<name>A0A5B7STV1_9FLAO</name>
<dbReference type="GO" id="GO:0016020">
    <property type="term" value="C:membrane"/>
    <property type="evidence" value="ECO:0007669"/>
    <property type="project" value="UniProtKB-SubCell"/>
</dbReference>
<dbReference type="RefSeq" id="WP_138852491.1">
    <property type="nucleotide sequence ID" value="NZ_CP040710.1"/>
</dbReference>